<dbReference type="Gene3D" id="3.40.80.10">
    <property type="entry name" value="Peptidoglycan recognition protein-like"/>
    <property type="match status" value="1"/>
</dbReference>
<name>A0A1I1DKS8_9ACTN</name>
<proteinExistence type="predicted"/>
<dbReference type="GO" id="GO:0008745">
    <property type="term" value="F:N-acetylmuramoyl-L-alanine amidase activity"/>
    <property type="evidence" value="ECO:0007669"/>
    <property type="project" value="InterPro"/>
</dbReference>
<dbReference type="EMBL" id="FOLB01000001">
    <property type="protein sequence ID" value="SFB75585.1"/>
    <property type="molecule type" value="Genomic_DNA"/>
</dbReference>
<dbReference type="AlphaFoldDB" id="A0A1I1DKS8"/>
<keyword evidence="1" id="KW-0732">Signal</keyword>
<feature type="compositionally biased region" description="Low complexity" evidence="2">
    <location>
        <begin position="282"/>
        <end position="298"/>
    </location>
</feature>
<dbReference type="Pfam" id="PF01510">
    <property type="entry name" value="Amidase_2"/>
    <property type="match status" value="1"/>
</dbReference>
<dbReference type="InterPro" id="IPR028994">
    <property type="entry name" value="Integrin_alpha_N"/>
</dbReference>
<dbReference type="InterPro" id="IPR036505">
    <property type="entry name" value="Amidase/PGRP_sf"/>
</dbReference>
<gene>
    <name evidence="4" type="ORF">SAMN04487968_101334</name>
</gene>
<dbReference type="InterPro" id="IPR002502">
    <property type="entry name" value="Amidase_domain"/>
</dbReference>
<organism evidence="4 5">
    <name type="scientific">Nocardioides terrae</name>
    <dbReference type="NCBI Taxonomy" id="574651"/>
    <lineage>
        <taxon>Bacteria</taxon>
        <taxon>Bacillati</taxon>
        <taxon>Actinomycetota</taxon>
        <taxon>Actinomycetes</taxon>
        <taxon>Propionibacteriales</taxon>
        <taxon>Nocardioidaceae</taxon>
        <taxon>Nocardioides</taxon>
    </lineage>
</organism>
<dbReference type="SMART" id="SM00701">
    <property type="entry name" value="PGRP"/>
    <property type="match status" value="1"/>
</dbReference>
<evidence type="ECO:0000256" key="2">
    <source>
        <dbReference type="SAM" id="MobiDB-lite"/>
    </source>
</evidence>
<evidence type="ECO:0000313" key="4">
    <source>
        <dbReference type="EMBL" id="SFB75585.1"/>
    </source>
</evidence>
<dbReference type="GO" id="GO:0008270">
    <property type="term" value="F:zinc ion binding"/>
    <property type="evidence" value="ECO:0007669"/>
    <property type="project" value="InterPro"/>
</dbReference>
<dbReference type="OrthoDB" id="514320at2"/>
<dbReference type="STRING" id="574651.SAMN04487968_101334"/>
<protein>
    <submittedName>
        <fullName evidence="4">N-acetylmuramoyl-L-alanine amidase</fullName>
    </submittedName>
</protein>
<dbReference type="Pfam" id="PF13517">
    <property type="entry name" value="FG-GAP_3"/>
    <property type="match status" value="2"/>
</dbReference>
<feature type="region of interest" description="Disordered" evidence="2">
    <location>
        <begin position="262"/>
        <end position="298"/>
    </location>
</feature>
<evidence type="ECO:0000259" key="3">
    <source>
        <dbReference type="SMART" id="SM00701"/>
    </source>
</evidence>
<evidence type="ECO:0000313" key="5">
    <source>
        <dbReference type="Proteomes" id="UP000198832"/>
    </source>
</evidence>
<sequence length="1006" mass="104763">MHPQKSRFVALCQQTLVLGAVFAALVPAANVVNLDVVRDHPSTGPASAVDDGQAAMAAYAAVAEQATPVASSAADPDLHEVALTAPAGAVGGTLAPAHHGAARVVPAVATSTAGSAGSAGLHATTVADTATDTTTITSDPQDVSGYGTVGVTWEHGQDIGEGDISFTLRTQTDGAWSGWQELDYHDEHGPDAGTEEARHERPGTDEALVGHVDQVQVRAEMKSEDVPADLKLAVIDPGKVTATKAETPDIDTSELPVIPDAAPDGDGGLVEAPADPAGDGSVAPADPATDRAAAPAADTADVADEQQDGLALAAAPIVATKPLIYSRAQWGADERIREQTAPSYGSVHGGFVHHTVNANDYSAAEVPAIIRSIYAYHVRSRGWRDIGYNYLIDRFGRIWEGRYGGVDRNVVGAHTENYNGDSFGASAIGNFDIVAPPQAVVGAFGSLMGWKLAINGVSAAATNVKIGRRVFASSIMGHRDTKSTACPGRYLYARIPDIRKIAAVAQRPLSYAGRNANLAGSAYPDIIARRASDKRGVILPTAGFSSFSGHTSFTVRSGYTPVLSPDLTGDGRADLVLVTRAGKSVVRPGNGAGGFGKGRAPSMQQRNRDLITALGDVNGDRRNDLLSRNRHSGKVTVWLGRGNGTFRRQTLKSSFRAYNMITAGDVDGDHRVDLLARARNGVLWLYHGKGNGGFPHRRSLGGGWQAYDSIVAADFTKDGQADLLVRTAHRRLGYVRPNLGRGIFGAQIGPYRPLHAVGRVLSATNVMGDVAPDVLALTGRRVDVLNRGSGTDLGQPIVTNLDLSRANLVLNAGDWNRDGHGDVFYRETDGTLYLTLGNGAGSFSGRYSIGNFRSATMITAPGDVDGDGRMDLMAALSGTTRFYPGNGSTGVTGYVTAYGGMAGQTQISAGAWDADSTPDLLVRNGNALQLYPGNGPAGLGAPRTLPVSLAGYDWVIGVGALEVTGHPDLIVRTGAGALYALQGNADGSLAKPKLLGSGFGGYDLAG</sequence>
<dbReference type="PANTHER" id="PTHR44103">
    <property type="entry name" value="PROPROTEIN CONVERTASE P"/>
    <property type="match status" value="1"/>
</dbReference>
<feature type="compositionally biased region" description="Basic and acidic residues" evidence="2">
    <location>
        <begin position="182"/>
        <end position="204"/>
    </location>
</feature>
<keyword evidence="5" id="KW-1185">Reference proteome</keyword>
<dbReference type="RefSeq" id="WP_091119419.1">
    <property type="nucleotide sequence ID" value="NZ_FOLB01000001.1"/>
</dbReference>
<accession>A0A1I1DKS8</accession>
<dbReference type="GO" id="GO:0009253">
    <property type="term" value="P:peptidoglycan catabolic process"/>
    <property type="evidence" value="ECO:0007669"/>
    <property type="project" value="InterPro"/>
</dbReference>
<reference evidence="4 5" key="1">
    <citation type="submission" date="2016-10" db="EMBL/GenBank/DDBJ databases">
        <authorList>
            <person name="de Groot N.N."/>
        </authorList>
    </citation>
    <scope>NUCLEOTIDE SEQUENCE [LARGE SCALE GENOMIC DNA]</scope>
    <source>
        <strain evidence="4 5">CGMCC 1.7056</strain>
    </source>
</reference>
<feature type="region of interest" description="Disordered" evidence="2">
    <location>
        <begin position="181"/>
        <end position="204"/>
    </location>
</feature>
<dbReference type="InterPro" id="IPR013517">
    <property type="entry name" value="FG-GAP"/>
</dbReference>
<evidence type="ECO:0000256" key="1">
    <source>
        <dbReference type="ARBA" id="ARBA00022729"/>
    </source>
</evidence>
<dbReference type="SUPFAM" id="SSF69318">
    <property type="entry name" value="Integrin alpha N-terminal domain"/>
    <property type="match status" value="3"/>
</dbReference>
<dbReference type="Gene3D" id="2.130.10.130">
    <property type="entry name" value="Integrin alpha, N-terminal"/>
    <property type="match status" value="1"/>
</dbReference>
<dbReference type="CDD" id="cd06583">
    <property type="entry name" value="PGRP"/>
    <property type="match status" value="1"/>
</dbReference>
<dbReference type="PANTHER" id="PTHR44103:SF1">
    <property type="entry name" value="PROPROTEIN CONVERTASE P"/>
    <property type="match status" value="1"/>
</dbReference>
<dbReference type="SUPFAM" id="SSF55846">
    <property type="entry name" value="N-acetylmuramoyl-L-alanine amidase-like"/>
    <property type="match status" value="1"/>
</dbReference>
<dbReference type="Proteomes" id="UP000198832">
    <property type="component" value="Unassembled WGS sequence"/>
</dbReference>
<dbReference type="InterPro" id="IPR006619">
    <property type="entry name" value="PGRP_domain_met/bac"/>
</dbReference>
<feature type="domain" description="Peptidoglycan recognition protein family" evidence="3">
    <location>
        <begin position="322"/>
        <end position="482"/>
    </location>
</feature>